<feature type="chain" id="PRO_5045420320" description="PepSY-like beta-lactamase-inhibitor" evidence="1">
    <location>
        <begin position="20"/>
        <end position="175"/>
    </location>
</feature>
<protein>
    <recommendedName>
        <fullName evidence="4">PepSY-like beta-lactamase-inhibitor</fullName>
    </recommendedName>
</protein>
<keyword evidence="1" id="KW-0732">Signal</keyword>
<evidence type="ECO:0008006" key="4">
    <source>
        <dbReference type="Google" id="ProtNLM"/>
    </source>
</evidence>
<organism evidence="2 3">
    <name type="scientific">Gaetbulibacter aestuarii</name>
    <dbReference type="NCBI Taxonomy" id="1502358"/>
    <lineage>
        <taxon>Bacteria</taxon>
        <taxon>Pseudomonadati</taxon>
        <taxon>Bacteroidota</taxon>
        <taxon>Flavobacteriia</taxon>
        <taxon>Flavobacteriales</taxon>
        <taxon>Flavobacteriaceae</taxon>
        <taxon>Gaetbulibacter</taxon>
    </lineage>
</organism>
<evidence type="ECO:0000313" key="3">
    <source>
        <dbReference type="Proteomes" id="UP001610100"/>
    </source>
</evidence>
<sequence length="175" mass="20361">MKKWILGFCFLSLTTSSFAQKVLYEVKLKQEKVPAEIKAAKEKDFKDYDVKEYDAVPVTMIDDDMVVTQDKDFDPSNYQTYQVKMMGKEAELDAYYNKDGKLISTYENIKDKELPEVIDRAIFKKFPHAQIVTDRYVSERFLENGKSKVRYHVKVKNDGKTYHMDIDGNGNVLVS</sequence>
<keyword evidence="3" id="KW-1185">Reference proteome</keyword>
<evidence type="ECO:0000256" key="1">
    <source>
        <dbReference type="SAM" id="SignalP"/>
    </source>
</evidence>
<reference evidence="2 3" key="1">
    <citation type="submission" date="2024-02" db="EMBL/GenBank/DDBJ databases">
        <title>A Gaetbulibacter species isolated from tidal flats and genomic insights of their niches.</title>
        <authorList>
            <person name="Ye Y."/>
        </authorList>
    </citation>
    <scope>NUCLEOTIDE SEQUENCE [LARGE SCALE GENOMIC DNA]</scope>
    <source>
        <strain evidence="2 3">KYW382</strain>
    </source>
</reference>
<accession>A0ABW7N2B3</accession>
<evidence type="ECO:0000313" key="2">
    <source>
        <dbReference type="EMBL" id="MFH6772905.1"/>
    </source>
</evidence>
<dbReference type="EMBL" id="JBAWKB010000005">
    <property type="protein sequence ID" value="MFH6772905.1"/>
    <property type="molecule type" value="Genomic_DNA"/>
</dbReference>
<gene>
    <name evidence="2" type="ORF">V8G58_13260</name>
</gene>
<dbReference type="Gene3D" id="3.10.450.360">
    <property type="match status" value="1"/>
</dbReference>
<dbReference type="RefSeq" id="WP_344742062.1">
    <property type="nucleotide sequence ID" value="NZ_BAABAY010000007.1"/>
</dbReference>
<name>A0ABW7N2B3_9FLAO</name>
<dbReference type="Proteomes" id="UP001610100">
    <property type="component" value="Unassembled WGS sequence"/>
</dbReference>
<comment type="caution">
    <text evidence="2">The sequence shown here is derived from an EMBL/GenBank/DDBJ whole genome shotgun (WGS) entry which is preliminary data.</text>
</comment>
<proteinExistence type="predicted"/>
<dbReference type="SUPFAM" id="SSF160574">
    <property type="entry name" value="BT0923-like"/>
    <property type="match status" value="1"/>
</dbReference>
<feature type="signal peptide" evidence="1">
    <location>
        <begin position="1"/>
        <end position="19"/>
    </location>
</feature>